<evidence type="ECO:0000256" key="9">
    <source>
        <dbReference type="SAM" id="MobiDB-lite"/>
    </source>
</evidence>
<dbReference type="Pfam" id="PF00076">
    <property type="entry name" value="RRM_1"/>
    <property type="match status" value="1"/>
</dbReference>
<feature type="region of interest" description="Disordered" evidence="9">
    <location>
        <begin position="521"/>
        <end position="657"/>
    </location>
</feature>
<name>A0ABM1BF45_LIMPO</name>
<evidence type="ECO:0000256" key="4">
    <source>
        <dbReference type="ARBA" id="ARBA00023015"/>
    </source>
</evidence>
<dbReference type="InterPro" id="IPR000504">
    <property type="entry name" value="RRM_dom"/>
</dbReference>
<feature type="compositionally biased region" description="Basic residues" evidence="9">
    <location>
        <begin position="638"/>
        <end position="656"/>
    </location>
</feature>
<dbReference type="InterPro" id="IPR012677">
    <property type="entry name" value="Nucleotide-bd_a/b_plait_sf"/>
</dbReference>
<dbReference type="SUPFAM" id="SSF54928">
    <property type="entry name" value="RNA-binding domain, RBD"/>
    <property type="match status" value="1"/>
</dbReference>
<protein>
    <submittedName>
        <fullName evidence="12">Peroxisome proliferator-activated receptor gamma coactivator-related protein 1-like isoform X1</fullName>
    </submittedName>
</protein>
<keyword evidence="4" id="KW-0805">Transcription regulation</keyword>
<feature type="compositionally biased region" description="Basic residues" evidence="9">
    <location>
        <begin position="563"/>
        <end position="576"/>
    </location>
</feature>
<dbReference type="SMART" id="SM00360">
    <property type="entry name" value="RRM"/>
    <property type="match status" value="1"/>
</dbReference>
<accession>A0ABM1BF45</accession>
<dbReference type="InterPro" id="IPR035979">
    <property type="entry name" value="RBD_domain_sf"/>
</dbReference>
<evidence type="ECO:0000313" key="11">
    <source>
        <dbReference type="Proteomes" id="UP000694941"/>
    </source>
</evidence>
<evidence type="ECO:0000256" key="6">
    <source>
        <dbReference type="ARBA" id="ARBA00023163"/>
    </source>
</evidence>
<keyword evidence="7" id="KW-0539">Nucleus</keyword>
<dbReference type="InterPro" id="IPR034605">
    <property type="entry name" value="PGC-1"/>
</dbReference>
<keyword evidence="5" id="KW-0010">Activator</keyword>
<gene>
    <name evidence="12" type="primary">LOC106465072</name>
</gene>
<dbReference type="RefSeq" id="XP_013780724.2">
    <property type="nucleotide sequence ID" value="XM_013925270.2"/>
</dbReference>
<dbReference type="PANTHER" id="PTHR15528:SF11">
    <property type="entry name" value="FI18188P1"/>
    <property type="match status" value="1"/>
</dbReference>
<keyword evidence="6" id="KW-0804">Transcription</keyword>
<feature type="compositionally biased region" description="Low complexity" evidence="9">
    <location>
        <begin position="577"/>
        <end position="587"/>
    </location>
</feature>
<evidence type="ECO:0000256" key="1">
    <source>
        <dbReference type="ARBA" id="ARBA00004123"/>
    </source>
</evidence>
<reference evidence="12" key="1">
    <citation type="submission" date="2025-08" db="UniProtKB">
        <authorList>
            <consortium name="RefSeq"/>
        </authorList>
    </citation>
    <scope>IDENTIFICATION</scope>
    <source>
        <tissue evidence="12">Muscle</tissue>
    </source>
</reference>
<keyword evidence="11" id="KW-1185">Reference proteome</keyword>
<dbReference type="Gene3D" id="3.30.70.330">
    <property type="match status" value="1"/>
</dbReference>
<feature type="compositionally biased region" description="Low complexity" evidence="9">
    <location>
        <begin position="598"/>
        <end position="635"/>
    </location>
</feature>
<feature type="domain" description="RRM" evidence="10">
    <location>
        <begin position="706"/>
        <end position="781"/>
    </location>
</feature>
<keyword evidence="2" id="KW-0597">Phosphoprotein</keyword>
<dbReference type="PROSITE" id="PS50102">
    <property type="entry name" value="RRM"/>
    <property type="match status" value="1"/>
</dbReference>
<organism evidence="11 12">
    <name type="scientific">Limulus polyphemus</name>
    <name type="common">Atlantic horseshoe crab</name>
    <dbReference type="NCBI Taxonomy" id="6850"/>
    <lineage>
        <taxon>Eukaryota</taxon>
        <taxon>Metazoa</taxon>
        <taxon>Ecdysozoa</taxon>
        <taxon>Arthropoda</taxon>
        <taxon>Chelicerata</taxon>
        <taxon>Merostomata</taxon>
        <taxon>Xiphosura</taxon>
        <taxon>Limulidae</taxon>
        <taxon>Limulus</taxon>
    </lineage>
</organism>
<evidence type="ECO:0000259" key="10">
    <source>
        <dbReference type="PROSITE" id="PS50102"/>
    </source>
</evidence>
<evidence type="ECO:0000256" key="3">
    <source>
        <dbReference type="ARBA" id="ARBA00022884"/>
    </source>
</evidence>
<proteinExistence type="predicted"/>
<evidence type="ECO:0000256" key="2">
    <source>
        <dbReference type="ARBA" id="ARBA00022553"/>
    </source>
</evidence>
<feature type="region of interest" description="Disordered" evidence="9">
    <location>
        <begin position="392"/>
        <end position="432"/>
    </location>
</feature>
<dbReference type="Proteomes" id="UP000694941">
    <property type="component" value="Unplaced"/>
</dbReference>
<evidence type="ECO:0000313" key="12">
    <source>
        <dbReference type="RefSeq" id="XP_013780724.2"/>
    </source>
</evidence>
<evidence type="ECO:0000256" key="7">
    <source>
        <dbReference type="ARBA" id="ARBA00023242"/>
    </source>
</evidence>
<evidence type="ECO:0000256" key="8">
    <source>
        <dbReference type="PROSITE-ProRule" id="PRU00176"/>
    </source>
</evidence>
<keyword evidence="3 8" id="KW-0694">RNA-binding</keyword>
<feature type="compositionally biased region" description="Basic and acidic residues" evidence="9">
    <location>
        <begin position="536"/>
        <end position="553"/>
    </location>
</feature>
<comment type="subcellular location">
    <subcellularLocation>
        <location evidence="1">Nucleus</location>
    </subcellularLocation>
</comment>
<sequence>MSNLVGFSGTNGKGFPEHLSIEQLSQLDHHSGTQNDPLVENPDSLLDIITQSLPDFSSHELDQLNMALGDSDISCCLQSQHLTPEGDPELQDFICDMSTLLPEVCSERITKWSDLVNALQMSPQKYPKHQEPSEYLKLSKLLPDHLNLLSGPLLEDDEDWQTLLSPHYHDLPTTSNSKLLKKQDTRATPFDETKESIANLFQHYKFTDYSQKKPPDPGPAISSLRTCSDLSNTGFEGSESDEEIDVVTVDEDDKDSCRAKLLNDDCSAARCNPVTKVWFSKHVIQLNALKNLSTHLEQNTLENCQSTEFLNLPKPALEATDMNSLLEQFEASADINSSLQHAQIVPIADVEAYSDTASPSSRKIMSRDSSPSSIIDRIKSSTLNKKGIVLIKPEDAVQSKKSNKGPNSQSKHQQPAVTEVRGPSSDSQNPVSFYNALDHDYCGVSKIPDYLIQLSPPKNSFGSTVKGSTEPSVQVVRPFQKTSEIENESLIPNQPDTTKMCEKLPVCLKDVSHDSVCKKTGEESLSELPGDNSVQIEKEADGTSVYTKKDSSCQKRTSVGKPVRSRSRSRSRRKSNNRSSSSSTSPVNRRHQKNRPQSSRSPSHSSVNSRCSRSWSHSRSRSSSYSSRNRSRSPSPVKYRRRCSRSRNSRYHKSRSHFQSQHWGYRRFYRRSRSRSPRKCYVRSSSEKISTQERRKKKFLEVEERRVIYVGNIPEGTTRTDLRNRFCKFGPIEEVSVHLRDHGDNYGFVTFHNRSDAFEALEHGNDDASYPKVDLCFGGRRQFCKNSYADLDSQAQHSAQKPFRNRNLDFDSLLQAAKANVGYK</sequence>
<evidence type="ECO:0000256" key="5">
    <source>
        <dbReference type="ARBA" id="ARBA00023159"/>
    </source>
</evidence>
<dbReference type="GeneID" id="106465072"/>
<feature type="compositionally biased region" description="Polar residues" evidence="9">
    <location>
        <begin position="404"/>
        <end position="416"/>
    </location>
</feature>
<dbReference type="PANTHER" id="PTHR15528">
    <property type="entry name" value="PEROXISOME PROLIFERATOR ACTIVATED RECEPTOR GAMMA COACTIVATOR 1 PGC-1 -RELATED"/>
    <property type="match status" value="1"/>
</dbReference>